<gene>
    <name evidence="2" type="ORF">LCGC14_0709200</name>
</gene>
<name>A0A0F9R113_9ZZZZ</name>
<dbReference type="EMBL" id="LAZR01001554">
    <property type="protein sequence ID" value="KKN42837.1"/>
    <property type="molecule type" value="Genomic_DNA"/>
</dbReference>
<dbReference type="AlphaFoldDB" id="A0A0F9R113"/>
<evidence type="ECO:0000313" key="2">
    <source>
        <dbReference type="EMBL" id="KKN42837.1"/>
    </source>
</evidence>
<accession>A0A0F9R113</accession>
<comment type="caution">
    <text evidence="2">The sequence shown here is derived from an EMBL/GenBank/DDBJ whole genome shotgun (WGS) entry which is preliminary data.</text>
</comment>
<sequence length="501" mass="57572">MKFYQKSRIFSVIFGIFLIFGLLTFNVKAEEGPPTPEEAFDGHNFEENYWDINVFNNSNWDAPEVNNETSWLDNTWNIKWIKEGNFEMGMLAFINKTHYEMGEYSTYTTPTQFWWQHFWENGTEILIASMHYAWFGFGDNVIANDIYDDGEQINPFFYMGMTTPEMRNIVGIKSNPKTESFPLQRSVNESIITYTWGYNYSDIIFYIPKIEEINGKRIFKWDFNYEDPGSYIYGSSAIGNQTYISYTYTLEVDTEKGESTLYQNYEAGKFDTLMIKPNETSDWIQVHDGEQGYMPDDWALALGTWSFIWADQDWALADLAEGEINATTHKPGLTEVNLILNQSNAFDFKFNQKPTYDLTDINDTTTNTYPVYYESLDIESDGEFINFISGMLPLMGDFARLIISYAINQTNHFTYGVPYEDAWDSFAPDEAAAFFITSYPKFGESGGGKLVHDPVFVAYFEVSALVNQESIPGYALEILIVASIAGITIVLIPKKKVKKIA</sequence>
<keyword evidence="1" id="KW-0472">Membrane</keyword>
<protein>
    <submittedName>
        <fullName evidence="2">Uncharacterized protein</fullName>
    </submittedName>
</protein>
<feature type="transmembrane region" description="Helical" evidence="1">
    <location>
        <begin position="471"/>
        <end position="492"/>
    </location>
</feature>
<evidence type="ECO:0000256" key="1">
    <source>
        <dbReference type="SAM" id="Phobius"/>
    </source>
</evidence>
<reference evidence="2" key="1">
    <citation type="journal article" date="2015" name="Nature">
        <title>Complex archaea that bridge the gap between prokaryotes and eukaryotes.</title>
        <authorList>
            <person name="Spang A."/>
            <person name="Saw J.H."/>
            <person name="Jorgensen S.L."/>
            <person name="Zaremba-Niedzwiedzka K."/>
            <person name="Martijn J."/>
            <person name="Lind A.E."/>
            <person name="van Eijk R."/>
            <person name="Schleper C."/>
            <person name="Guy L."/>
            <person name="Ettema T.J."/>
        </authorList>
    </citation>
    <scope>NUCLEOTIDE SEQUENCE</scope>
</reference>
<proteinExistence type="predicted"/>
<keyword evidence="1" id="KW-1133">Transmembrane helix</keyword>
<organism evidence="2">
    <name type="scientific">marine sediment metagenome</name>
    <dbReference type="NCBI Taxonomy" id="412755"/>
    <lineage>
        <taxon>unclassified sequences</taxon>
        <taxon>metagenomes</taxon>
        <taxon>ecological metagenomes</taxon>
    </lineage>
</organism>
<keyword evidence="1" id="KW-0812">Transmembrane</keyword>